<dbReference type="InterPro" id="IPR032806">
    <property type="entry name" value="YbfD_N"/>
</dbReference>
<feature type="domain" description="Transposase IS4-like" evidence="1">
    <location>
        <begin position="147"/>
        <end position="372"/>
    </location>
</feature>
<keyword evidence="4" id="KW-1185">Reference proteome</keyword>
<dbReference type="NCBIfam" id="NF033564">
    <property type="entry name" value="transpos_ISAs1"/>
    <property type="match status" value="1"/>
</dbReference>
<organism evidence="3 4">
    <name type="scientific">Streptomyces incanus</name>
    <dbReference type="NCBI Taxonomy" id="887453"/>
    <lineage>
        <taxon>Bacteria</taxon>
        <taxon>Bacillati</taxon>
        <taxon>Actinomycetota</taxon>
        <taxon>Actinomycetes</taxon>
        <taxon>Kitasatosporales</taxon>
        <taxon>Streptomycetaceae</taxon>
        <taxon>Streptomyces</taxon>
    </lineage>
</organism>
<gene>
    <name evidence="3" type="ORF">ACFP2V_34890</name>
</gene>
<reference evidence="4" key="1">
    <citation type="journal article" date="2019" name="Int. J. Syst. Evol. Microbiol.">
        <title>The Global Catalogue of Microorganisms (GCM) 10K type strain sequencing project: providing services to taxonomists for standard genome sequencing and annotation.</title>
        <authorList>
            <consortium name="The Broad Institute Genomics Platform"/>
            <consortium name="The Broad Institute Genome Sequencing Center for Infectious Disease"/>
            <person name="Wu L."/>
            <person name="Ma J."/>
        </authorList>
    </citation>
    <scope>NUCLEOTIDE SEQUENCE [LARGE SCALE GENOMIC DNA]</scope>
    <source>
        <strain evidence="4">JCM 13852</strain>
    </source>
</reference>
<evidence type="ECO:0000259" key="2">
    <source>
        <dbReference type="Pfam" id="PF13808"/>
    </source>
</evidence>
<evidence type="ECO:0000313" key="4">
    <source>
        <dbReference type="Proteomes" id="UP001596183"/>
    </source>
</evidence>
<dbReference type="InterPro" id="IPR047647">
    <property type="entry name" value="ISAs1_transpos"/>
</dbReference>
<accession>A0ABW0XWR5</accession>
<protein>
    <submittedName>
        <fullName evidence="3">ISAs1 family transposase</fullName>
    </submittedName>
</protein>
<dbReference type="Proteomes" id="UP001596183">
    <property type="component" value="Unassembled WGS sequence"/>
</dbReference>
<name>A0ABW0XWR5_9ACTN</name>
<dbReference type="PANTHER" id="PTHR30298">
    <property type="entry name" value="H REPEAT-ASSOCIATED PREDICTED TRANSPOSASE"/>
    <property type="match status" value="1"/>
</dbReference>
<dbReference type="InterPro" id="IPR051698">
    <property type="entry name" value="Transposase_11-like"/>
</dbReference>
<dbReference type="PANTHER" id="PTHR30298:SF0">
    <property type="entry name" value="PROTEIN YBFL-RELATED"/>
    <property type="match status" value="1"/>
</dbReference>
<evidence type="ECO:0000313" key="3">
    <source>
        <dbReference type="EMBL" id="MFC5675060.1"/>
    </source>
</evidence>
<sequence length="405" mass="44318">MEFSTLCDLGLPVPAAASSLISPVFDQLRPHPEVSGSELPDLLERLAQVPDPRDPRGVRHPLVTLLALTACAVLAGARSLLAVGEWVADAPPALLERLGTVIDPLLPKRSWPAESTIRRLLARIDADALDRAVGAWLADRQTGNEGLRGLAVDGKSLRGAARAKGRRIHLLAACDHVSALVLAQMDVGEKTNEITRFRPLLDTLEDLAGPVVTSDAMHTQHDHAVYLLDRQAHYIVIVKRNTKKLRKQLKSLPWKQIPLQDRTLSTGHGRHEIRRLKVCTVSNLLFPGARQAVQIVRRRVDRKTGKISLKTVYAVTSLTTEQAGPAQLTRLIRGHWTVEALHHVRDVTFTEDASQVRTGNAPRAMATCRNLAIGALRLAGIRNIAAGLRRAARDHPRPLALLGLT</sequence>
<evidence type="ECO:0000259" key="1">
    <source>
        <dbReference type="Pfam" id="PF01609"/>
    </source>
</evidence>
<dbReference type="SUPFAM" id="SSF53098">
    <property type="entry name" value="Ribonuclease H-like"/>
    <property type="match status" value="1"/>
</dbReference>
<dbReference type="InterPro" id="IPR012337">
    <property type="entry name" value="RNaseH-like_sf"/>
</dbReference>
<dbReference type="Pfam" id="PF01609">
    <property type="entry name" value="DDE_Tnp_1"/>
    <property type="match status" value="1"/>
</dbReference>
<dbReference type="RefSeq" id="WP_381219433.1">
    <property type="nucleotide sequence ID" value="NZ_JBHSPC010000145.1"/>
</dbReference>
<proteinExistence type="predicted"/>
<dbReference type="EMBL" id="JBHSPC010000145">
    <property type="protein sequence ID" value="MFC5675060.1"/>
    <property type="molecule type" value="Genomic_DNA"/>
</dbReference>
<feature type="domain" description="H repeat-associated protein N-terminal" evidence="2">
    <location>
        <begin position="44"/>
        <end position="137"/>
    </location>
</feature>
<comment type="caution">
    <text evidence="3">The sequence shown here is derived from an EMBL/GenBank/DDBJ whole genome shotgun (WGS) entry which is preliminary data.</text>
</comment>
<dbReference type="InterPro" id="IPR002559">
    <property type="entry name" value="Transposase_11"/>
</dbReference>
<dbReference type="Pfam" id="PF13808">
    <property type="entry name" value="DDE_Tnp_1_assoc"/>
    <property type="match status" value="1"/>
</dbReference>